<dbReference type="InterPro" id="IPR035911">
    <property type="entry name" value="MurE/MurF_N"/>
</dbReference>
<dbReference type="GO" id="GO:0005737">
    <property type="term" value="C:cytoplasm"/>
    <property type="evidence" value="ECO:0007669"/>
    <property type="project" value="UniProtKB-SubCell"/>
</dbReference>
<comment type="function">
    <text evidence="8">Catalyzes the addition of an amino acid to the nucleotide precursor UDP-N-acetylmuramoyl-L-alanyl-D-glutamate (UMAG) in the biosynthesis of bacterial cell-wall peptidoglycan.</text>
</comment>
<dbReference type="Gene3D" id="3.40.1190.10">
    <property type="entry name" value="Mur-like, catalytic domain"/>
    <property type="match status" value="1"/>
</dbReference>
<comment type="PTM">
    <text evidence="8">Carboxylation is probably crucial for Mg(2+) binding and, consequently, for the gamma-phosphate positioning of ATP.</text>
</comment>
<dbReference type="InterPro" id="IPR004101">
    <property type="entry name" value="Mur_ligase_C"/>
</dbReference>
<dbReference type="SUPFAM" id="SSF53623">
    <property type="entry name" value="MurD-like peptide ligases, catalytic domain"/>
    <property type="match status" value="1"/>
</dbReference>
<keyword evidence="8" id="KW-0460">Magnesium</keyword>
<gene>
    <name evidence="8" type="primary">murE</name>
    <name evidence="13" type="ORF">GJU40_11695</name>
</gene>
<dbReference type="PANTHER" id="PTHR23135">
    <property type="entry name" value="MUR LIGASE FAMILY MEMBER"/>
    <property type="match status" value="1"/>
</dbReference>
<dbReference type="InterPro" id="IPR000713">
    <property type="entry name" value="Mur_ligase_N"/>
</dbReference>
<keyword evidence="3 8" id="KW-0132">Cell division</keyword>
<name>A0A7X2J029_9BACI</name>
<keyword evidence="8" id="KW-0963">Cytoplasm</keyword>
<feature type="domain" description="Mur ligase C-terminal" evidence="11">
    <location>
        <begin position="337"/>
        <end position="458"/>
    </location>
</feature>
<evidence type="ECO:0000259" key="11">
    <source>
        <dbReference type="Pfam" id="PF02875"/>
    </source>
</evidence>
<evidence type="ECO:0000256" key="6">
    <source>
        <dbReference type="ARBA" id="ARBA00023306"/>
    </source>
</evidence>
<dbReference type="GO" id="GO:0051301">
    <property type="term" value="P:cell division"/>
    <property type="evidence" value="ECO:0007669"/>
    <property type="project" value="UniProtKB-KW"/>
</dbReference>
<dbReference type="Gene3D" id="3.40.1390.10">
    <property type="entry name" value="MurE/MurF, N-terminal domain"/>
    <property type="match status" value="1"/>
</dbReference>
<evidence type="ECO:0000256" key="8">
    <source>
        <dbReference type="HAMAP-Rule" id="MF_00208"/>
    </source>
</evidence>
<keyword evidence="14" id="KW-1185">Reference proteome</keyword>
<dbReference type="NCBIfam" id="NF001126">
    <property type="entry name" value="PRK00139.1-4"/>
    <property type="match status" value="1"/>
</dbReference>
<keyword evidence="5 8" id="KW-0573">Peptidoglycan synthesis</keyword>
<dbReference type="SUPFAM" id="SSF63418">
    <property type="entry name" value="MurE/MurF N-terminal domain"/>
    <property type="match status" value="1"/>
</dbReference>
<evidence type="ECO:0000259" key="12">
    <source>
        <dbReference type="Pfam" id="PF08245"/>
    </source>
</evidence>
<comment type="subcellular location">
    <subcellularLocation>
        <location evidence="8 9">Cytoplasm</location>
    </subcellularLocation>
</comment>
<proteinExistence type="inferred from homology"/>
<sequence length="494" mass="53661">MSLYTAELLELLESKMISGPLPSYITGMTMDSRTVTPGDLFLCISGTVADGHTYAEEAWRRGAVLIVAEKEIECLPPSACLVIVKNSLKAMTLLAHHFYGYPSSRMNVIGVTGTNGKTTVTRLIHDILSLSGKKAASAGTLGFLLGQKLTPSPNTTSDILSNLQFLKTAEEAGCHDAAFEVSSQGLLNGRIDGIEFDVAVFTNLTHEHLDYHRTMERYAHAKGLLFSQLGQNINKKKYAVINSDDPWGPYFSSLTPHETITYGLTPSADFYAEQMIMTERGISFLMHSPEGAFPVHTQYIGTFNVYNILAAAAALYASGYKVEKVVSCLPKVLPPAGRMERISGTDGPAVYVDYAHTPDAIGKAINSLLPFKKGKLIIMIGGGNYKDPSKRPLMAREASLADYVVITTNNPGLEPPKKILANFEQGMQHSSYILIENRAEAIRHAVISASKDDIVLLTDKGHETTLLIGTKKVPHSDKAIALEALAEHTDTLMA</sequence>
<dbReference type="Pfam" id="PF08245">
    <property type="entry name" value="Mur_ligase_M"/>
    <property type="match status" value="1"/>
</dbReference>
<dbReference type="Pfam" id="PF02875">
    <property type="entry name" value="Mur_ligase_C"/>
    <property type="match status" value="1"/>
</dbReference>
<dbReference type="InterPro" id="IPR005761">
    <property type="entry name" value="UDP-N-AcMur-Glu-dNH2Pim_ligase"/>
</dbReference>
<dbReference type="Gene3D" id="3.90.190.20">
    <property type="entry name" value="Mur ligase, C-terminal domain"/>
    <property type="match status" value="1"/>
</dbReference>
<feature type="domain" description="Mur ligase N-terminal catalytic" evidence="10">
    <location>
        <begin position="25"/>
        <end position="74"/>
    </location>
</feature>
<feature type="binding site" evidence="8">
    <location>
        <begin position="155"/>
        <end position="156"/>
    </location>
    <ligand>
        <name>UDP-N-acetyl-alpha-D-muramoyl-L-alanyl-D-glutamate</name>
        <dbReference type="ChEBI" id="CHEBI:83900"/>
    </ligand>
</feature>
<dbReference type="Proteomes" id="UP000448867">
    <property type="component" value="Unassembled WGS sequence"/>
</dbReference>
<dbReference type="EMBL" id="WKKI01000021">
    <property type="protein sequence ID" value="MRX72809.1"/>
    <property type="molecule type" value="Genomic_DNA"/>
</dbReference>
<feature type="binding site" evidence="8">
    <location>
        <position position="190"/>
    </location>
    <ligand>
        <name>UDP-N-acetyl-alpha-D-muramoyl-L-alanyl-D-glutamate</name>
        <dbReference type="ChEBI" id="CHEBI:83900"/>
    </ligand>
</feature>
<dbReference type="InterPro" id="IPR036565">
    <property type="entry name" value="Mur-like_cat_sf"/>
</dbReference>
<evidence type="ECO:0000256" key="1">
    <source>
        <dbReference type="ARBA" id="ARBA00004752"/>
    </source>
</evidence>
<dbReference type="Pfam" id="PF01225">
    <property type="entry name" value="Mur_ligase"/>
    <property type="match status" value="1"/>
</dbReference>
<feature type="domain" description="Mur ligase central" evidence="12">
    <location>
        <begin position="111"/>
        <end position="314"/>
    </location>
</feature>
<dbReference type="NCBIfam" id="TIGR01085">
    <property type="entry name" value="murE"/>
    <property type="match status" value="1"/>
</dbReference>
<keyword evidence="4 8" id="KW-0133">Cell shape</keyword>
<keyword evidence="6 8" id="KW-0131">Cell cycle</keyword>
<dbReference type="InterPro" id="IPR036615">
    <property type="entry name" value="Mur_ligase_C_dom_sf"/>
</dbReference>
<comment type="cofactor">
    <cofactor evidence="8">
        <name>Mg(2+)</name>
        <dbReference type="ChEBI" id="CHEBI:18420"/>
    </cofactor>
</comment>
<keyword evidence="8" id="KW-0547">Nucleotide-binding</keyword>
<protein>
    <recommendedName>
        <fullName evidence="8">UDP-N-acetylmuramyl-tripeptide synthetase</fullName>
        <ecNumber evidence="8">6.3.2.-</ecNumber>
    </recommendedName>
    <alternativeName>
        <fullName evidence="8">UDP-MurNAc-tripeptide synthetase</fullName>
    </alternativeName>
</protein>
<feature type="binding site" evidence="8">
    <location>
        <position position="154"/>
    </location>
    <ligand>
        <name>UDP-N-acetyl-alpha-D-muramoyl-L-alanyl-D-glutamate</name>
        <dbReference type="ChEBI" id="CHEBI:83900"/>
    </ligand>
</feature>
<keyword evidence="8" id="KW-0067">ATP-binding</keyword>
<evidence type="ECO:0000256" key="7">
    <source>
        <dbReference type="ARBA" id="ARBA00023316"/>
    </source>
</evidence>
<dbReference type="HAMAP" id="MF_00208">
    <property type="entry name" value="MurE"/>
    <property type="match status" value="1"/>
</dbReference>
<dbReference type="PANTHER" id="PTHR23135:SF4">
    <property type="entry name" value="UDP-N-ACETYLMURAMOYL-L-ALANYL-D-GLUTAMATE--2,6-DIAMINOPIMELATE LIGASE MURE HOMOLOG, CHLOROPLASTIC"/>
    <property type="match status" value="1"/>
</dbReference>
<accession>A0A7X2J029</accession>
<dbReference type="UniPathway" id="UPA00219"/>
<evidence type="ECO:0000256" key="5">
    <source>
        <dbReference type="ARBA" id="ARBA00022984"/>
    </source>
</evidence>
<reference evidence="13 14" key="1">
    <citation type="submission" date="2019-11" db="EMBL/GenBank/DDBJ databases">
        <title>Bacillus lacus genome.</title>
        <authorList>
            <person name="Allen C.J."/>
            <person name="Newman J.D."/>
        </authorList>
    </citation>
    <scope>NUCLEOTIDE SEQUENCE [LARGE SCALE GENOMIC DNA]</scope>
    <source>
        <strain evidence="13 14">KCTC 33946</strain>
    </source>
</reference>
<dbReference type="GO" id="GO:0071555">
    <property type="term" value="P:cell wall organization"/>
    <property type="evidence" value="ECO:0007669"/>
    <property type="project" value="UniProtKB-KW"/>
</dbReference>
<dbReference type="GO" id="GO:0008360">
    <property type="term" value="P:regulation of cell shape"/>
    <property type="evidence" value="ECO:0007669"/>
    <property type="project" value="UniProtKB-KW"/>
</dbReference>
<evidence type="ECO:0000313" key="13">
    <source>
        <dbReference type="EMBL" id="MRX72809.1"/>
    </source>
</evidence>
<dbReference type="InterPro" id="IPR013221">
    <property type="entry name" value="Mur_ligase_cen"/>
</dbReference>
<feature type="modified residue" description="N6-carboxylysine" evidence="8">
    <location>
        <position position="222"/>
    </location>
</feature>
<dbReference type="GO" id="GO:0016881">
    <property type="term" value="F:acid-amino acid ligase activity"/>
    <property type="evidence" value="ECO:0007669"/>
    <property type="project" value="UniProtKB-UniRule"/>
</dbReference>
<dbReference type="AlphaFoldDB" id="A0A7X2J029"/>
<comment type="pathway">
    <text evidence="1 8 9">Cell wall biogenesis; peptidoglycan biosynthesis.</text>
</comment>
<dbReference type="GO" id="GO:0000287">
    <property type="term" value="F:magnesium ion binding"/>
    <property type="evidence" value="ECO:0007669"/>
    <property type="project" value="UniProtKB-UniRule"/>
</dbReference>
<evidence type="ECO:0000256" key="9">
    <source>
        <dbReference type="RuleBase" id="RU004135"/>
    </source>
</evidence>
<comment type="caution">
    <text evidence="13">The sequence shown here is derived from an EMBL/GenBank/DDBJ whole genome shotgun (WGS) entry which is preliminary data.</text>
</comment>
<evidence type="ECO:0000256" key="2">
    <source>
        <dbReference type="ARBA" id="ARBA00005898"/>
    </source>
</evidence>
<dbReference type="GO" id="GO:0005524">
    <property type="term" value="F:ATP binding"/>
    <property type="evidence" value="ECO:0007669"/>
    <property type="project" value="UniProtKB-UniRule"/>
</dbReference>
<organism evidence="13 14">
    <name type="scientific">Metabacillus lacus</name>
    <dbReference type="NCBI Taxonomy" id="1983721"/>
    <lineage>
        <taxon>Bacteria</taxon>
        <taxon>Bacillati</taxon>
        <taxon>Bacillota</taxon>
        <taxon>Bacilli</taxon>
        <taxon>Bacillales</taxon>
        <taxon>Bacillaceae</taxon>
        <taxon>Metabacillus</taxon>
    </lineage>
</organism>
<keyword evidence="8 13" id="KW-0436">Ligase</keyword>
<evidence type="ECO:0000313" key="14">
    <source>
        <dbReference type="Proteomes" id="UP000448867"/>
    </source>
</evidence>
<dbReference type="EC" id="6.3.2.-" evidence="8"/>
<dbReference type="GO" id="GO:0009252">
    <property type="term" value="P:peptidoglycan biosynthetic process"/>
    <property type="evidence" value="ECO:0007669"/>
    <property type="project" value="UniProtKB-UniRule"/>
</dbReference>
<feature type="binding site" evidence="8">
    <location>
        <position position="32"/>
    </location>
    <ligand>
        <name>UDP-N-acetyl-alpha-D-muramoyl-L-alanyl-D-glutamate</name>
        <dbReference type="ChEBI" id="CHEBI:83900"/>
    </ligand>
</feature>
<feature type="binding site" evidence="8">
    <location>
        <position position="182"/>
    </location>
    <ligand>
        <name>UDP-N-acetyl-alpha-D-muramoyl-L-alanyl-D-glutamate</name>
        <dbReference type="ChEBI" id="CHEBI:83900"/>
    </ligand>
</feature>
<evidence type="ECO:0000259" key="10">
    <source>
        <dbReference type="Pfam" id="PF01225"/>
    </source>
</evidence>
<comment type="caution">
    <text evidence="8">Lacks conserved residue(s) required for the propagation of feature annotation.</text>
</comment>
<comment type="similarity">
    <text evidence="2 8">Belongs to the MurCDEF family. MurE subfamily.</text>
</comment>
<feature type="binding site" evidence="8">
    <location>
        <begin position="113"/>
        <end position="119"/>
    </location>
    <ligand>
        <name>ATP</name>
        <dbReference type="ChEBI" id="CHEBI:30616"/>
    </ligand>
</feature>
<evidence type="ECO:0000256" key="4">
    <source>
        <dbReference type="ARBA" id="ARBA00022960"/>
    </source>
</evidence>
<evidence type="ECO:0000256" key="3">
    <source>
        <dbReference type="ARBA" id="ARBA00022618"/>
    </source>
</evidence>
<dbReference type="SUPFAM" id="SSF53244">
    <property type="entry name" value="MurD-like peptide ligases, peptide-binding domain"/>
    <property type="match status" value="1"/>
</dbReference>
<keyword evidence="7 8" id="KW-0961">Cell wall biogenesis/degradation</keyword>